<evidence type="ECO:0000256" key="1">
    <source>
        <dbReference type="ARBA" id="ARBA00006987"/>
    </source>
</evidence>
<proteinExistence type="inferred from homology"/>
<comment type="caution">
    <text evidence="3">The sequence shown here is derived from an EMBL/GenBank/DDBJ whole genome shotgun (WGS) entry which is preliminary data.</text>
</comment>
<sequence length="327" mass="33683">MKPTRRSTLALAVAAAAAPSVLRAQSAGEWRPTRPIRLVVPFAPSGSNDIVGRILAEPVGQILGQAFVVENRAGAGSVIGTEAVARAAPDGYTVLINSAHATVPAIVARVPYHAVNDFAGVAVAGFSPHVLVVNPNLPVRNAQELVALLKANPGRYNFASAGIGSGVHLAGELFRSTSDVQVEMVHYRGGGPAVAALMSGEAQFGTPTMASSIGQIRQGGVRALAVAAAQRSPALPDVPSAVEAGIPRFIFEEFFPILAPAGTPPNVLSALGAAFRTAIQQNAGKLSEMAGVAPRPGYETPEQVMTLVREGVDQYTAILRAAGVQPE</sequence>
<dbReference type="InterPro" id="IPR042100">
    <property type="entry name" value="Bug_dom1"/>
</dbReference>
<dbReference type="Pfam" id="PF03401">
    <property type="entry name" value="TctC"/>
    <property type="match status" value="1"/>
</dbReference>
<reference evidence="3 4" key="1">
    <citation type="submission" date="2020-03" db="EMBL/GenBank/DDBJ databases">
        <authorList>
            <person name="Sun Q."/>
        </authorList>
    </citation>
    <scope>NUCLEOTIDE SEQUENCE [LARGE SCALE GENOMIC DNA]</scope>
    <source>
        <strain evidence="3 4">JC162</strain>
    </source>
</reference>
<dbReference type="PIRSF" id="PIRSF017082">
    <property type="entry name" value="YflP"/>
    <property type="match status" value="1"/>
</dbReference>
<dbReference type="PANTHER" id="PTHR42928">
    <property type="entry name" value="TRICARBOXYLATE-BINDING PROTEIN"/>
    <property type="match status" value="1"/>
</dbReference>
<keyword evidence="4" id="KW-1185">Reference proteome</keyword>
<protein>
    <submittedName>
        <fullName evidence="3">Tripartite tricarboxylate transporter substrate binding protein</fullName>
    </submittedName>
</protein>
<gene>
    <name evidence="3" type="ORF">GWK16_00595</name>
</gene>
<dbReference type="Gene3D" id="3.40.190.10">
    <property type="entry name" value="Periplasmic binding protein-like II"/>
    <property type="match status" value="1"/>
</dbReference>
<comment type="similarity">
    <text evidence="1">Belongs to the UPF0065 (bug) family.</text>
</comment>
<evidence type="ECO:0000313" key="4">
    <source>
        <dbReference type="Proteomes" id="UP000548582"/>
    </source>
</evidence>
<dbReference type="Gene3D" id="3.40.190.150">
    <property type="entry name" value="Bordetella uptake gene, domain 1"/>
    <property type="match status" value="1"/>
</dbReference>
<evidence type="ECO:0000313" key="3">
    <source>
        <dbReference type="EMBL" id="NMJ39721.1"/>
    </source>
</evidence>
<feature type="signal peptide" evidence="2">
    <location>
        <begin position="1"/>
        <end position="24"/>
    </location>
</feature>
<dbReference type="RefSeq" id="WP_170052044.1">
    <property type="nucleotide sequence ID" value="NZ_JABBKX010000001.1"/>
</dbReference>
<organism evidence="3 4">
    <name type="scientific">Neoroseomonas marina</name>
    <dbReference type="NCBI Taxonomy" id="1232220"/>
    <lineage>
        <taxon>Bacteria</taxon>
        <taxon>Pseudomonadati</taxon>
        <taxon>Pseudomonadota</taxon>
        <taxon>Alphaproteobacteria</taxon>
        <taxon>Acetobacterales</taxon>
        <taxon>Acetobacteraceae</taxon>
        <taxon>Neoroseomonas</taxon>
    </lineage>
</organism>
<dbReference type="Proteomes" id="UP000548582">
    <property type="component" value="Unassembled WGS sequence"/>
</dbReference>
<name>A0A848E5P4_9PROT</name>
<dbReference type="AlphaFoldDB" id="A0A848E5P4"/>
<dbReference type="SUPFAM" id="SSF53850">
    <property type="entry name" value="Periplasmic binding protein-like II"/>
    <property type="match status" value="1"/>
</dbReference>
<feature type="chain" id="PRO_5032624630" evidence="2">
    <location>
        <begin position="25"/>
        <end position="327"/>
    </location>
</feature>
<dbReference type="EMBL" id="JABBKX010000001">
    <property type="protein sequence ID" value="NMJ39721.1"/>
    <property type="molecule type" value="Genomic_DNA"/>
</dbReference>
<dbReference type="PANTHER" id="PTHR42928:SF5">
    <property type="entry name" value="BLR1237 PROTEIN"/>
    <property type="match status" value="1"/>
</dbReference>
<accession>A0A848E5P4</accession>
<keyword evidence="2" id="KW-0732">Signal</keyword>
<evidence type="ECO:0000256" key="2">
    <source>
        <dbReference type="SAM" id="SignalP"/>
    </source>
</evidence>
<dbReference type="InterPro" id="IPR005064">
    <property type="entry name" value="BUG"/>
</dbReference>